<dbReference type="PANTHER" id="PTHR11921">
    <property type="entry name" value="SUCCINATE DEHYDROGENASE IRON-SULFUR PROTEIN"/>
    <property type="match status" value="1"/>
</dbReference>
<reference evidence="14 15" key="1">
    <citation type="submission" date="2016-02" db="EMBL/GenBank/DDBJ databases">
        <title>Anaerosporomusa subterraneum gen. nov., sp. nov., a spore-forming obligate anaerobe isolated from saprolite.</title>
        <authorList>
            <person name="Choi J.K."/>
            <person name="Shah M."/>
            <person name="Yee N."/>
        </authorList>
    </citation>
    <scope>NUCLEOTIDE SEQUENCE [LARGE SCALE GENOMIC DNA]</scope>
    <source>
        <strain evidence="14 15">RU4</strain>
    </source>
</reference>
<feature type="domain" description="2Fe-2S ferredoxin-type" evidence="12">
    <location>
        <begin position="3"/>
        <end position="94"/>
    </location>
</feature>
<evidence type="ECO:0000259" key="13">
    <source>
        <dbReference type="PROSITE" id="PS51379"/>
    </source>
</evidence>
<dbReference type="InterPro" id="IPR025192">
    <property type="entry name" value="Succ_DH/fum_Rdtase_N"/>
</dbReference>
<dbReference type="PROSITE" id="PS00198">
    <property type="entry name" value="4FE4S_FER_1"/>
    <property type="match status" value="2"/>
</dbReference>
<dbReference type="Pfam" id="PF13183">
    <property type="entry name" value="Fer4_8"/>
    <property type="match status" value="1"/>
</dbReference>
<dbReference type="PROSITE" id="PS00197">
    <property type="entry name" value="2FE2S_FER_1"/>
    <property type="match status" value="1"/>
</dbReference>
<dbReference type="GO" id="GO:0009055">
    <property type="term" value="F:electron transfer activity"/>
    <property type="evidence" value="ECO:0007669"/>
    <property type="project" value="InterPro"/>
</dbReference>
<evidence type="ECO:0000256" key="9">
    <source>
        <dbReference type="ARBA" id="ARBA00023014"/>
    </source>
</evidence>
<evidence type="ECO:0000256" key="2">
    <source>
        <dbReference type="ARBA" id="ARBA00009433"/>
    </source>
</evidence>
<evidence type="ECO:0000256" key="8">
    <source>
        <dbReference type="ARBA" id="ARBA00023004"/>
    </source>
</evidence>
<evidence type="ECO:0000256" key="5">
    <source>
        <dbReference type="ARBA" id="ARBA00022714"/>
    </source>
</evidence>
<keyword evidence="4" id="KW-0816">Tricarboxylic acid cycle</keyword>
<dbReference type="InterPro" id="IPR009051">
    <property type="entry name" value="Helical_ferredxn"/>
</dbReference>
<evidence type="ECO:0000256" key="6">
    <source>
        <dbReference type="ARBA" id="ARBA00022723"/>
    </source>
</evidence>
<evidence type="ECO:0000256" key="4">
    <source>
        <dbReference type="ARBA" id="ARBA00022532"/>
    </source>
</evidence>
<comment type="cofactor">
    <cofactor evidence="11">
        <name>[2Fe-2S] cluster</name>
        <dbReference type="ChEBI" id="CHEBI:190135"/>
    </cofactor>
    <text evidence="11">Binds 1 [2Fe-2S] cluster.</text>
</comment>
<evidence type="ECO:0000259" key="12">
    <source>
        <dbReference type="PROSITE" id="PS51085"/>
    </source>
</evidence>
<sequence>MNKQITFAVSRFDGETSYIQTYQLDYQSGKTVLWWLNAIKEEQDPSLTLTVACRAGLCGACALQVNGDPVLACETLLDPLLMQGQVKIEPLNAFPLVRDLMLDWRGAIARMKSIHPWLEVENDQTSSTGCVQTQMEYQEVKPYVACIGCGICASVCPALAGEGFIEPFLFVKARRLIVDSRSSDRSRQAVLKAVRPYLQNCLHCGLCEEACPKSVSPEKAVSSMVTDV</sequence>
<accession>A0A154BX80</accession>
<dbReference type="GO" id="GO:0008177">
    <property type="term" value="F:succinate dehydrogenase (quinone) activity"/>
    <property type="evidence" value="ECO:0007669"/>
    <property type="project" value="UniProtKB-EC"/>
</dbReference>
<dbReference type="GO" id="GO:0006099">
    <property type="term" value="P:tricarboxylic acid cycle"/>
    <property type="evidence" value="ECO:0007669"/>
    <property type="project" value="UniProtKB-KW"/>
</dbReference>
<dbReference type="InterPro" id="IPR017900">
    <property type="entry name" value="4Fe4S_Fe_S_CS"/>
</dbReference>
<dbReference type="Gene3D" id="1.10.1060.10">
    <property type="entry name" value="Alpha-helical ferredoxin"/>
    <property type="match status" value="1"/>
</dbReference>
<dbReference type="NCBIfam" id="TIGR00384">
    <property type="entry name" value="dhsB"/>
    <property type="match status" value="1"/>
</dbReference>
<dbReference type="Gene3D" id="3.10.20.30">
    <property type="match status" value="1"/>
</dbReference>
<dbReference type="RefSeq" id="WP_066236727.1">
    <property type="nucleotide sequence ID" value="NZ_LSGP01000001.1"/>
</dbReference>
<dbReference type="InterPro" id="IPR050573">
    <property type="entry name" value="SDH/FRD_Iron-Sulfur"/>
</dbReference>
<evidence type="ECO:0000313" key="14">
    <source>
        <dbReference type="EMBL" id="KYZ78078.1"/>
    </source>
</evidence>
<comment type="caution">
    <text evidence="14">The sequence shown here is derived from an EMBL/GenBank/DDBJ whole genome shotgun (WGS) entry which is preliminary data.</text>
</comment>
<evidence type="ECO:0000313" key="15">
    <source>
        <dbReference type="Proteomes" id="UP000076268"/>
    </source>
</evidence>
<dbReference type="GO" id="GO:0051537">
    <property type="term" value="F:2 iron, 2 sulfur cluster binding"/>
    <property type="evidence" value="ECO:0007669"/>
    <property type="project" value="UniProtKB-KW"/>
</dbReference>
<dbReference type="GO" id="GO:0051539">
    <property type="term" value="F:4 iron, 4 sulfur cluster binding"/>
    <property type="evidence" value="ECO:0007669"/>
    <property type="project" value="UniProtKB-KW"/>
</dbReference>
<dbReference type="GO" id="GO:0022904">
    <property type="term" value="P:respiratory electron transport chain"/>
    <property type="evidence" value="ECO:0007669"/>
    <property type="project" value="TreeGrafter"/>
</dbReference>
<dbReference type="InterPro" id="IPR036010">
    <property type="entry name" value="2Fe-2S_ferredoxin-like_sf"/>
</dbReference>
<dbReference type="PANTHER" id="PTHR11921:SF29">
    <property type="entry name" value="SUCCINATE DEHYDROGENASE [UBIQUINONE] IRON-SULFUR SUBUNIT, MITOCHONDRIAL"/>
    <property type="match status" value="1"/>
</dbReference>
<keyword evidence="9 11" id="KW-0411">Iron-sulfur</keyword>
<evidence type="ECO:0000256" key="11">
    <source>
        <dbReference type="RuleBase" id="RU361237"/>
    </source>
</evidence>
<dbReference type="OrthoDB" id="9804391at2"/>
<dbReference type="EMBL" id="LSGP01000001">
    <property type="protein sequence ID" value="KYZ78078.1"/>
    <property type="molecule type" value="Genomic_DNA"/>
</dbReference>
<evidence type="ECO:0000256" key="10">
    <source>
        <dbReference type="ARBA" id="ARBA00023291"/>
    </source>
</evidence>
<dbReference type="InterPro" id="IPR012675">
    <property type="entry name" value="Beta-grasp_dom_sf"/>
</dbReference>
<dbReference type="InterPro" id="IPR004489">
    <property type="entry name" value="Succ_DH/fum_Rdtase_Fe-S"/>
</dbReference>
<proteinExistence type="inferred from homology"/>
<dbReference type="InterPro" id="IPR006058">
    <property type="entry name" value="2Fe2S_fd_BS"/>
</dbReference>
<feature type="domain" description="4Fe-4S ferredoxin-type" evidence="13">
    <location>
        <begin position="136"/>
        <end position="167"/>
    </location>
</feature>
<dbReference type="STRING" id="1794912.AXX12_00595"/>
<dbReference type="PROSITE" id="PS51085">
    <property type="entry name" value="2FE2S_FER_2"/>
    <property type="match status" value="1"/>
</dbReference>
<dbReference type="Pfam" id="PF13085">
    <property type="entry name" value="Fer2_3"/>
    <property type="match status" value="1"/>
</dbReference>
<dbReference type="GO" id="GO:0046872">
    <property type="term" value="F:metal ion binding"/>
    <property type="evidence" value="ECO:0007669"/>
    <property type="project" value="UniProtKB-KW"/>
</dbReference>
<keyword evidence="5 11" id="KW-0001">2Fe-2S</keyword>
<keyword evidence="6 11" id="KW-0479">Metal-binding</keyword>
<keyword evidence="8 11" id="KW-0408">Iron</keyword>
<evidence type="ECO:0000256" key="1">
    <source>
        <dbReference type="ARBA" id="ARBA00005163"/>
    </source>
</evidence>
<keyword evidence="7" id="KW-0560">Oxidoreductase</keyword>
<keyword evidence="15" id="KW-1185">Reference proteome</keyword>
<comment type="cofactor">
    <cofactor evidence="11">
        <name>[3Fe-4S] cluster</name>
        <dbReference type="ChEBI" id="CHEBI:21137"/>
    </cofactor>
    <text evidence="11">Binds 1 [3Fe-4S] cluster.</text>
</comment>
<evidence type="ECO:0000256" key="7">
    <source>
        <dbReference type="ARBA" id="ARBA00023002"/>
    </source>
</evidence>
<dbReference type="GO" id="GO:0051538">
    <property type="term" value="F:3 iron, 4 sulfur cluster binding"/>
    <property type="evidence" value="ECO:0007669"/>
    <property type="project" value="UniProtKB-KW"/>
</dbReference>
<dbReference type="EC" id="1.3.5.1" evidence="11"/>
<comment type="catalytic activity">
    <reaction evidence="11">
        <text>a menaquinone + succinate = a menaquinol + fumarate</text>
        <dbReference type="Rhea" id="RHEA:27834"/>
        <dbReference type="Rhea" id="RHEA-COMP:9537"/>
        <dbReference type="Rhea" id="RHEA-COMP:9539"/>
        <dbReference type="ChEBI" id="CHEBI:16374"/>
        <dbReference type="ChEBI" id="CHEBI:18151"/>
        <dbReference type="ChEBI" id="CHEBI:29806"/>
        <dbReference type="ChEBI" id="CHEBI:30031"/>
        <dbReference type="EC" id="1.3.5.1"/>
    </reaction>
</comment>
<gene>
    <name evidence="14" type="ORF">AXX12_00595</name>
</gene>
<name>A0A154BX80_ANASB</name>
<comment type="pathway">
    <text evidence="1">Carbohydrate metabolism; tricarboxylic acid cycle.</text>
</comment>
<evidence type="ECO:0000256" key="3">
    <source>
        <dbReference type="ARBA" id="ARBA00022485"/>
    </source>
</evidence>
<keyword evidence="3 11" id="KW-0004">4Fe-4S</keyword>
<dbReference type="InterPro" id="IPR017896">
    <property type="entry name" value="4Fe4S_Fe-S-bd"/>
</dbReference>
<dbReference type="InterPro" id="IPR001041">
    <property type="entry name" value="2Fe-2S_ferredoxin-type"/>
</dbReference>
<dbReference type="Proteomes" id="UP000076268">
    <property type="component" value="Unassembled WGS sequence"/>
</dbReference>
<dbReference type="AlphaFoldDB" id="A0A154BX80"/>
<feature type="domain" description="4Fe-4S ferredoxin-type" evidence="13">
    <location>
        <begin position="192"/>
        <end position="220"/>
    </location>
</feature>
<organism evidence="14 15">
    <name type="scientific">Anaerosporomusa subterranea</name>
    <dbReference type="NCBI Taxonomy" id="1794912"/>
    <lineage>
        <taxon>Bacteria</taxon>
        <taxon>Bacillati</taxon>
        <taxon>Bacillota</taxon>
        <taxon>Negativicutes</taxon>
        <taxon>Acetonemataceae</taxon>
        <taxon>Anaerosporomusa</taxon>
    </lineage>
</organism>
<dbReference type="SUPFAM" id="SSF46548">
    <property type="entry name" value="alpha-helical ferredoxin"/>
    <property type="match status" value="1"/>
</dbReference>
<comment type="similarity">
    <text evidence="2 11">Belongs to the succinate dehydrogenase/fumarate reductase iron-sulfur protein family.</text>
</comment>
<comment type="cofactor">
    <cofactor evidence="11">
        <name>[4Fe-4S] cluster</name>
        <dbReference type="ChEBI" id="CHEBI:49883"/>
    </cofactor>
    <text evidence="11">Binds 1 [4Fe-4S] cluster.</text>
</comment>
<dbReference type="PROSITE" id="PS51379">
    <property type="entry name" value="4FE4S_FER_2"/>
    <property type="match status" value="2"/>
</dbReference>
<protein>
    <recommendedName>
        <fullName evidence="11">Fumarate reductase iron-sulfur subunit</fullName>
        <ecNumber evidence="11">1.3.5.1</ecNumber>
    </recommendedName>
</protein>
<dbReference type="SUPFAM" id="SSF54292">
    <property type="entry name" value="2Fe-2S ferredoxin-like"/>
    <property type="match status" value="1"/>
</dbReference>
<keyword evidence="10 11" id="KW-0003">3Fe-4S</keyword>